<keyword evidence="1" id="KW-0175">Coiled coil</keyword>
<accession>A0A6C0BHZ1</accession>
<proteinExistence type="predicted"/>
<evidence type="ECO:0000313" key="2">
    <source>
        <dbReference type="EMBL" id="QHS91169.1"/>
    </source>
</evidence>
<organism evidence="2">
    <name type="scientific">viral metagenome</name>
    <dbReference type="NCBI Taxonomy" id="1070528"/>
    <lineage>
        <taxon>unclassified sequences</taxon>
        <taxon>metagenomes</taxon>
        <taxon>organismal metagenomes</taxon>
    </lineage>
</organism>
<dbReference type="AlphaFoldDB" id="A0A6C0BHZ1"/>
<dbReference type="EMBL" id="MN739155">
    <property type="protein sequence ID" value="QHS91169.1"/>
    <property type="molecule type" value="Genomic_DNA"/>
</dbReference>
<feature type="coiled-coil region" evidence="1">
    <location>
        <begin position="13"/>
        <end position="54"/>
    </location>
</feature>
<evidence type="ECO:0000256" key="1">
    <source>
        <dbReference type="SAM" id="Coils"/>
    </source>
</evidence>
<sequence length="292" mass="33425">MSEAPPAYSEAPTEDLVAELAKMKAMMEQMRLEKERLEMEAKRKAEEAAATLRAKQEVEATVKLQKEKKELDAIFQQFQNHVVRTPDLRFENPSAYTFGKNEKQLLTMIENSGETILSVGFSTHIVYGNPDTVTIQYQSGIYPNVQSRGISLILTNRQLYGVYYNTDKAEYCENTYVKTLIKMGHNMSFQCVSLYQFSEPLNIKYATMLLYILKTPSYNKCSSNSIWNYVSMLEPSDIDGNSSNTILKRFESVIRLIPGSYKNGDWRQLDGFFGTYFNETTMEFSEVPPPSL</sequence>
<name>A0A6C0BHZ1_9ZZZZ</name>
<reference evidence="2" key="1">
    <citation type="journal article" date="2020" name="Nature">
        <title>Giant virus diversity and host interactions through global metagenomics.</title>
        <authorList>
            <person name="Schulz F."/>
            <person name="Roux S."/>
            <person name="Paez-Espino D."/>
            <person name="Jungbluth S."/>
            <person name="Walsh D.A."/>
            <person name="Denef V.J."/>
            <person name="McMahon K.D."/>
            <person name="Konstantinidis K.T."/>
            <person name="Eloe-Fadrosh E.A."/>
            <person name="Kyrpides N.C."/>
            <person name="Woyke T."/>
        </authorList>
    </citation>
    <scope>NUCLEOTIDE SEQUENCE</scope>
    <source>
        <strain evidence="2">GVMAG-M-3300013004-44</strain>
    </source>
</reference>
<protein>
    <submittedName>
        <fullName evidence="2">Uncharacterized protein</fullName>
    </submittedName>
</protein>